<evidence type="ECO:0000259" key="3">
    <source>
        <dbReference type="Pfam" id="PF07331"/>
    </source>
</evidence>
<accession>A0A517ZFB6</accession>
<dbReference type="EMBL" id="CP036275">
    <property type="protein sequence ID" value="QDU41193.1"/>
    <property type="molecule type" value="Genomic_DNA"/>
</dbReference>
<dbReference type="InterPro" id="IPR042100">
    <property type="entry name" value="Bug_dom1"/>
</dbReference>
<dbReference type="Gene3D" id="3.40.190.150">
    <property type="entry name" value="Bordetella uptake gene, domain 1"/>
    <property type="match status" value="1"/>
</dbReference>
<name>A0A517ZFB6_9PLAN</name>
<evidence type="ECO:0000256" key="1">
    <source>
        <dbReference type="ARBA" id="ARBA00006987"/>
    </source>
</evidence>
<protein>
    <submittedName>
        <fullName evidence="4">Tripartite tricarboxylate transporter family receptor</fullName>
    </submittedName>
</protein>
<dbReference type="PROSITE" id="PS51257">
    <property type="entry name" value="PROKAR_LIPOPROTEIN"/>
    <property type="match status" value="1"/>
</dbReference>
<dbReference type="Proteomes" id="UP000320496">
    <property type="component" value="Chromosome"/>
</dbReference>
<keyword evidence="2" id="KW-0472">Membrane</keyword>
<dbReference type="CDD" id="cd07012">
    <property type="entry name" value="PBP2_Bug_TTT"/>
    <property type="match status" value="1"/>
</dbReference>
<feature type="transmembrane region" description="Helical" evidence="2">
    <location>
        <begin position="423"/>
        <end position="446"/>
    </location>
</feature>
<sequence>MHPRTMSSVLLLAGLLLAGCEYDDLPESAGEWPRKPVKVIVPFGAGGGSDSFARIVQRAVREQNLLTEPLVIINVPGAGATIGSRRVKNARPDGYTLLMLHEAILTAKYSGNVSYGPEAFEPIAGMGGDHLVFAVADDVPFANLDDLVTAATEEPDSIAFAANLGAPSQFAGMLLEKTTPAAAFRFVQIGGGAKRFHALVGGHADVSAFSVAEYLQFRDGGLRALAVCTAEPHPELPDVPTARAQGYDVISGNLFFWWAPKGTPEDRIERIRTMLRQVMQSESVRDQLARMQIEPTFLEGEELAADLAEREARIASVAERQFVDLPDVPRAVLIVTGLFGLLVVVQAIRDKRRGAHALPKRDPPPRSAGTTSRSPARLVLLCSIATLIYVGLLQWGLIGFVRTTFVYVVVVALLLSPQPRNSLVPAGLLAGLLSVGLHALFTQVLVLDLP</sequence>
<comment type="similarity">
    <text evidence="1">Belongs to the UPF0065 (bug) family.</text>
</comment>
<feature type="domain" description="DUF1468" evidence="3">
    <location>
        <begin position="328"/>
        <end position="450"/>
    </location>
</feature>
<feature type="transmembrane region" description="Helical" evidence="2">
    <location>
        <begin position="331"/>
        <end position="348"/>
    </location>
</feature>
<feature type="transmembrane region" description="Helical" evidence="2">
    <location>
        <begin position="375"/>
        <end position="392"/>
    </location>
</feature>
<keyword evidence="2" id="KW-0812">Transmembrane</keyword>
<feature type="transmembrane region" description="Helical" evidence="2">
    <location>
        <begin position="398"/>
        <end position="416"/>
    </location>
</feature>
<dbReference type="OrthoDB" id="8880247at2"/>
<dbReference type="Gene3D" id="3.40.190.10">
    <property type="entry name" value="Periplasmic binding protein-like II"/>
    <property type="match status" value="1"/>
</dbReference>
<reference evidence="4 5" key="1">
    <citation type="submission" date="2019-02" db="EMBL/GenBank/DDBJ databases">
        <title>Deep-cultivation of Planctomycetes and their phenomic and genomic characterization uncovers novel biology.</title>
        <authorList>
            <person name="Wiegand S."/>
            <person name="Jogler M."/>
            <person name="Boedeker C."/>
            <person name="Pinto D."/>
            <person name="Vollmers J."/>
            <person name="Rivas-Marin E."/>
            <person name="Kohn T."/>
            <person name="Peeters S.H."/>
            <person name="Heuer A."/>
            <person name="Rast P."/>
            <person name="Oberbeckmann S."/>
            <person name="Bunk B."/>
            <person name="Jeske O."/>
            <person name="Meyerdierks A."/>
            <person name="Storesund J.E."/>
            <person name="Kallscheuer N."/>
            <person name="Luecker S."/>
            <person name="Lage O.M."/>
            <person name="Pohl T."/>
            <person name="Merkel B.J."/>
            <person name="Hornburger P."/>
            <person name="Mueller R.-W."/>
            <person name="Bruemmer F."/>
            <person name="Labrenz M."/>
            <person name="Spormann A.M."/>
            <person name="Op den Camp H."/>
            <person name="Overmann J."/>
            <person name="Amann R."/>
            <person name="Jetten M.S.M."/>
            <person name="Mascher T."/>
            <person name="Medema M.H."/>
            <person name="Devos D.P."/>
            <person name="Kaster A.-K."/>
            <person name="Ovreas L."/>
            <person name="Rohde M."/>
            <person name="Galperin M.Y."/>
            <person name="Jogler C."/>
        </authorList>
    </citation>
    <scope>NUCLEOTIDE SEQUENCE [LARGE SCALE GENOMIC DNA]</scope>
    <source>
        <strain evidence="4 5">Mal4</strain>
    </source>
</reference>
<evidence type="ECO:0000313" key="5">
    <source>
        <dbReference type="Proteomes" id="UP000320496"/>
    </source>
</evidence>
<keyword evidence="2" id="KW-1133">Transmembrane helix</keyword>
<dbReference type="Pfam" id="PF07331">
    <property type="entry name" value="TctB"/>
    <property type="match status" value="1"/>
</dbReference>
<keyword evidence="4" id="KW-0675">Receptor</keyword>
<proteinExistence type="inferred from homology"/>
<evidence type="ECO:0000313" key="4">
    <source>
        <dbReference type="EMBL" id="QDU41193.1"/>
    </source>
</evidence>
<dbReference type="AlphaFoldDB" id="A0A517ZFB6"/>
<dbReference type="PANTHER" id="PTHR42928">
    <property type="entry name" value="TRICARBOXYLATE-BINDING PROTEIN"/>
    <property type="match status" value="1"/>
</dbReference>
<dbReference type="InterPro" id="IPR009936">
    <property type="entry name" value="DUF1468"/>
</dbReference>
<gene>
    <name evidence="4" type="ORF">Mal4_55580</name>
</gene>
<dbReference type="Pfam" id="PF03401">
    <property type="entry name" value="TctC"/>
    <property type="match status" value="1"/>
</dbReference>
<evidence type="ECO:0000256" key="2">
    <source>
        <dbReference type="SAM" id="Phobius"/>
    </source>
</evidence>
<keyword evidence="5" id="KW-1185">Reference proteome</keyword>
<organism evidence="4 5">
    <name type="scientific">Maioricimonas rarisocia</name>
    <dbReference type="NCBI Taxonomy" id="2528026"/>
    <lineage>
        <taxon>Bacteria</taxon>
        <taxon>Pseudomonadati</taxon>
        <taxon>Planctomycetota</taxon>
        <taxon>Planctomycetia</taxon>
        <taxon>Planctomycetales</taxon>
        <taxon>Planctomycetaceae</taxon>
        <taxon>Maioricimonas</taxon>
    </lineage>
</organism>
<dbReference type="PANTHER" id="PTHR42928:SF5">
    <property type="entry name" value="BLR1237 PROTEIN"/>
    <property type="match status" value="1"/>
</dbReference>
<dbReference type="InterPro" id="IPR005064">
    <property type="entry name" value="BUG"/>
</dbReference>
<dbReference type="KEGG" id="mri:Mal4_55580"/>